<dbReference type="AlphaFoldDB" id="A0A4S4DII4"/>
<feature type="region of interest" description="Disordered" evidence="3">
    <location>
        <begin position="50"/>
        <end position="91"/>
    </location>
</feature>
<dbReference type="PROSITE" id="PS50935">
    <property type="entry name" value="SSB"/>
    <property type="match status" value="1"/>
</dbReference>
<evidence type="ECO:0000313" key="4">
    <source>
        <dbReference type="EMBL" id="THG02638.1"/>
    </source>
</evidence>
<dbReference type="EMBL" id="SDRB02011146">
    <property type="protein sequence ID" value="THG02638.1"/>
    <property type="molecule type" value="Genomic_DNA"/>
</dbReference>
<organism evidence="4 5">
    <name type="scientific">Camellia sinensis var. sinensis</name>
    <name type="common">China tea</name>
    <dbReference type="NCBI Taxonomy" id="542762"/>
    <lineage>
        <taxon>Eukaryota</taxon>
        <taxon>Viridiplantae</taxon>
        <taxon>Streptophyta</taxon>
        <taxon>Embryophyta</taxon>
        <taxon>Tracheophyta</taxon>
        <taxon>Spermatophyta</taxon>
        <taxon>Magnoliopsida</taxon>
        <taxon>eudicotyledons</taxon>
        <taxon>Gunneridae</taxon>
        <taxon>Pentapetalae</taxon>
        <taxon>asterids</taxon>
        <taxon>Ericales</taxon>
        <taxon>Theaceae</taxon>
        <taxon>Camellia</taxon>
    </lineage>
</organism>
<dbReference type="InterPro" id="IPR000424">
    <property type="entry name" value="Primosome_PriB/ssb"/>
</dbReference>
<feature type="compositionally biased region" description="Low complexity" evidence="3">
    <location>
        <begin position="51"/>
        <end position="61"/>
    </location>
</feature>
<evidence type="ECO:0000313" key="5">
    <source>
        <dbReference type="Proteomes" id="UP000306102"/>
    </source>
</evidence>
<name>A0A4S4DII4_CAMSN</name>
<comment type="caution">
    <text evidence="4">The sequence shown here is derived from an EMBL/GenBank/DDBJ whole genome shotgun (WGS) entry which is preliminary data.</text>
</comment>
<accession>A0A4S4DII4</accession>
<gene>
    <name evidence="4" type="ORF">TEA_020749</name>
</gene>
<keyword evidence="1 2" id="KW-0238">DNA-binding</keyword>
<evidence type="ECO:0000256" key="1">
    <source>
        <dbReference type="ARBA" id="ARBA00023125"/>
    </source>
</evidence>
<dbReference type="GO" id="GO:0006264">
    <property type="term" value="P:mitochondrial DNA replication"/>
    <property type="evidence" value="ECO:0007669"/>
    <property type="project" value="TreeGrafter"/>
</dbReference>
<dbReference type="SUPFAM" id="SSF50249">
    <property type="entry name" value="Nucleic acid-binding proteins"/>
    <property type="match status" value="1"/>
</dbReference>
<dbReference type="GO" id="GO:0042645">
    <property type="term" value="C:mitochondrial nucleoid"/>
    <property type="evidence" value="ECO:0007669"/>
    <property type="project" value="TreeGrafter"/>
</dbReference>
<keyword evidence="5" id="KW-1185">Reference proteome</keyword>
<dbReference type="PANTHER" id="PTHR10302:SF23">
    <property type="entry name" value="PROTEIN OSB4, CHLOROPLASTIC"/>
    <property type="match status" value="1"/>
</dbReference>
<proteinExistence type="predicted"/>
<dbReference type="Proteomes" id="UP000306102">
    <property type="component" value="Unassembled WGS sequence"/>
</dbReference>
<feature type="compositionally biased region" description="Polar residues" evidence="3">
    <location>
        <begin position="82"/>
        <end position="91"/>
    </location>
</feature>
<evidence type="ECO:0000256" key="3">
    <source>
        <dbReference type="SAM" id="MobiDB-lite"/>
    </source>
</evidence>
<dbReference type="InterPro" id="IPR012340">
    <property type="entry name" value="NA-bd_OB-fold"/>
</dbReference>
<sequence>MNSLTRAIAGKLRSSTRKCLLFLPPPPPQQQQLLQSQHLIPLLQNHSSLYSTTTRRTSTITPNPSRFKRNPKPQQQQQQQQHSSPLSSTQVPNIEIEKGLNQEEQVSKITDWARPSEIPWQAKVANSVNLIGHVQIPVQFEASPDGKYWAGTIISQRDGDSSDSPPFWIPIIFEGDLAHIAACHLKEKDFVYIDGQLSADPPPFTMSQGQANVQVMVRSINFVQWSSQKKIAFAPHKLEKLDNNGTASMKDEVSVNQLWKDLFAKPHEWWDIRLKKGNSMAAAFENKDNGQLLWINESTPEWIQKKLDCLTFDPKIAPKSHKSVSDIKDDGDPVSNSWRDLVRNPKNWKDHRKNKLNNLLKPKHPDFKHKDSGVPLWLNTAPKWVLSGLDGLEFDVPLLNVKQAKGSKGDDSWKNLVENPDKWWDNRTDKIKERAPDFKHKDTGEALWLNNCPAWLLSRLPPLKSKHTATIGLMSKQLS</sequence>
<dbReference type="GO" id="GO:0003697">
    <property type="term" value="F:single-stranded DNA binding"/>
    <property type="evidence" value="ECO:0007669"/>
    <property type="project" value="InterPro"/>
</dbReference>
<reference evidence="4 5" key="1">
    <citation type="journal article" date="2018" name="Proc. Natl. Acad. Sci. U.S.A.">
        <title>Draft genome sequence of Camellia sinensis var. sinensis provides insights into the evolution of the tea genome and tea quality.</title>
        <authorList>
            <person name="Wei C."/>
            <person name="Yang H."/>
            <person name="Wang S."/>
            <person name="Zhao J."/>
            <person name="Liu C."/>
            <person name="Gao L."/>
            <person name="Xia E."/>
            <person name="Lu Y."/>
            <person name="Tai Y."/>
            <person name="She G."/>
            <person name="Sun J."/>
            <person name="Cao H."/>
            <person name="Tong W."/>
            <person name="Gao Q."/>
            <person name="Li Y."/>
            <person name="Deng W."/>
            <person name="Jiang X."/>
            <person name="Wang W."/>
            <person name="Chen Q."/>
            <person name="Zhang S."/>
            <person name="Li H."/>
            <person name="Wu J."/>
            <person name="Wang P."/>
            <person name="Li P."/>
            <person name="Shi C."/>
            <person name="Zheng F."/>
            <person name="Jian J."/>
            <person name="Huang B."/>
            <person name="Shan D."/>
            <person name="Shi M."/>
            <person name="Fang C."/>
            <person name="Yue Y."/>
            <person name="Li F."/>
            <person name="Li D."/>
            <person name="Wei S."/>
            <person name="Han B."/>
            <person name="Jiang C."/>
            <person name="Yin Y."/>
            <person name="Xia T."/>
            <person name="Zhang Z."/>
            <person name="Bennetzen J.L."/>
            <person name="Zhao S."/>
            <person name="Wan X."/>
        </authorList>
    </citation>
    <scope>NUCLEOTIDE SEQUENCE [LARGE SCALE GENOMIC DNA]</scope>
    <source>
        <strain evidence="5">cv. Shuchazao</strain>
        <tissue evidence="4">Leaf</tissue>
    </source>
</reference>
<dbReference type="PANTHER" id="PTHR10302">
    <property type="entry name" value="SINGLE-STRANDED DNA-BINDING PROTEIN"/>
    <property type="match status" value="1"/>
</dbReference>
<evidence type="ECO:0000256" key="2">
    <source>
        <dbReference type="PROSITE-ProRule" id="PRU00252"/>
    </source>
</evidence>
<dbReference type="InterPro" id="IPR011344">
    <property type="entry name" value="ssDNA-bd"/>
</dbReference>
<protein>
    <submittedName>
        <fullName evidence="4">Uncharacterized protein</fullName>
    </submittedName>
</protein>